<evidence type="ECO:0000313" key="1">
    <source>
        <dbReference type="EMBL" id="GME85414.1"/>
    </source>
</evidence>
<gene>
    <name evidence="1" type="ORF">Amon02_000759500</name>
</gene>
<sequence>MTDQKPTHKSGSPSLVIQDNKEHVAQQIHEIEQDEKTVVEEEPGTSNSKVKSLQESDTTTEASIPTQIERQSKLENNNNDVISSLSSKDTTQERKSDHQRLENERLLPLLIVPKHRLKVKRRNQKGRNTVGQDYQQVTEYTRESSRSKHKHISSSASSKKSKDQSQSFDSQQASHSKWKLALFNPPTPPAMATEEKAVSRKRKYSESEAESDACSYSSSSSNSKNSSRSTSSSSTSSSASSKSSESLSYAQTRHIQHSLGHHIERAKKSRRSRHSRSHSQTYQSRRRKRRRFVDHGYYDPKRGRIGGVDRGGGFMEFNRNLAITFVAGYTVPFIFRLWGSLSG</sequence>
<organism evidence="1 2">
    <name type="scientific">Ambrosiozyma monospora</name>
    <name type="common">Yeast</name>
    <name type="synonym">Endomycopsis monosporus</name>
    <dbReference type="NCBI Taxonomy" id="43982"/>
    <lineage>
        <taxon>Eukaryota</taxon>
        <taxon>Fungi</taxon>
        <taxon>Dikarya</taxon>
        <taxon>Ascomycota</taxon>
        <taxon>Saccharomycotina</taxon>
        <taxon>Pichiomycetes</taxon>
        <taxon>Pichiales</taxon>
        <taxon>Pichiaceae</taxon>
        <taxon>Ambrosiozyma</taxon>
    </lineage>
</organism>
<accession>A0ACB5TC87</accession>
<protein>
    <submittedName>
        <fullName evidence="1">Unnamed protein product</fullName>
    </submittedName>
</protein>
<keyword evidence="2" id="KW-1185">Reference proteome</keyword>
<comment type="caution">
    <text evidence="1">The sequence shown here is derived from an EMBL/GenBank/DDBJ whole genome shotgun (WGS) entry which is preliminary data.</text>
</comment>
<proteinExistence type="predicted"/>
<name>A0ACB5TC87_AMBMO</name>
<dbReference type="EMBL" id="BSXS01006370">
    <property type="protein sequence ID" value="GME85414.1"/>
    <property type="molecule type" value="Genomic_DNA"/>
</dbReference>
<dbReference type="Proteomes" id="UP001165064">
    <property type="component" value="Unassembled WGS sequence"/>
</dbReference>
<evidence type="ECO:0000313" key="2">
    <source>
        <dbReference type="Proteomes" id="UP001165064"/>
    </source>
</evidence>
<reference evidence="1" key="1">
    <citation type="submission" date="2023-04" db="EMBL/GenBank/DDBJ databases">
        <title>Ambrosiozyma monospora NBRC 10751.</title>
        <authorList>
            <person name="Ichikawa N."/>
            <person name="Sato H."/>
            <person name="Tonouchi N."/>
        </authorList>
    </citation>
    <scope>NUCLEOTIDE SEQUENCE</scope>
    <source>
        <strain evidence="1">NBRC 10751</strain>
    </source>
</reference>